<dbReference type="RefSeq" id="WP_125984139.1">
    <property type="nucleotide sequence ID" value="NZ_NGJS01000009.1"/>
</dbReference>
<name>A0A429ZXR8_9ENTE</name>
<evidence type="ECO:0000313" key="2">
    <source>
        <dbReference type="Proteomes" id="UP000287857"/>
    </source>
</evidence>
<accession>A0A429ZXR8</accession>
<dbReference type="EMBL" id="NGJS01000009">
    <property type="protein sequence ID" value="RST98606.1"/>
    <property type="molecule type" value="Genomic_DNA"/>
</dbReference>
<protein>
    <recommendedName>
        <fullName evidence="3">Nitrous oxide-stimulated promoter family protein</fullName>
    </recommendedName>
</protein>
<reference evidence="1 2" key="1">
    <citation type="submission" date="2017-05" db="EMBL/GenBank/DDBJ databases">
        <title>Vagococcus spp. assemblies.</title>
        <authorList>
            <person name="Gulvik C.A."/>
        </authorList>
    </citation>
    <scope>NUCLEOTIDE SEQUENCE [LARGE SCALE GENOMIC DNA]</scope>
    <source>
        <strain evidence="1 2">SS1995</strain>
    </source>
</reference>
<dbReference type="AlphaFoldDB" id="A0A429ZXR8"/>
<organism evidence="1 2">
    <name type="scientific">Vagococcus vulneris</name>
    <dbReference type="NCBI Taxonomy" id="1977869"/>
    <lineage>
        <taxon>Bacteria</taxon>
        <taxon>Bacillati</taxon>
        <taxon>Bacillota</taxon>
        <taxon>Bacilli</taxon>
        <taxon>Lactobacillales</taxon>
        <taxon>Enterococcaceae</taxon>
        <taxon>Vagococcus</taxon>
    </lineage>
</organism>
<comment type="caution">
    <text evidence="1">The sequence shown here is derived from an EMBL/GenBank/DDBJ whole genome shotgun (WGS) entry which is preliminary data.</text>
</comment>
<dbReference type="NCBIfam" id="NF007714">
    <property type="entry name" value="PRK10410.1-2"/>
    <property type="match status" value="1"/>
</dbReference>
<evidence type="ECO:0000313" key="1">
    <source>
        <dbReference type="EMBL" id="RST98606.1"/>
    </source>
</evidence>
<sequence length="110" mass="13393">MVKQKNNGPRITYERQTVQAMIAIYFKQFSDEEHQKEREEIERYAMKRLDFCQFGDDKPTCKTCPVHCYSKKYREKMKVIMIYSGPRMLIYHPLMSIKHFIKEHQRPIND</sequence>
<gene>
    <name evidence="1" type="ORF">CBF37_07465</name>
</gene>
<dbReference type="OrthoDB" id="164329at2"/>
<keyword evidence="2" id="KW-1185">Reference proteome</keyword>
<dbReference type="InterPro" id="IPR020483">
    <property type="entry name" value="Uncharacterised_YgbA"/>
</dbReference>
<dbReference type="Pfam" id="PF11756">
    <property type="entry name" value="YgbA_NO"/>
    <property type="match status" value="1"/>
</dbReference>
<dbReference type="Proteomes" id="UP000287857">
    <property type="component" value="Unassembled WGS sequence"/>
</dbReference>
<evidence type="ECO:0008006" key="3">
    <source>
        <dbReference type="Google" id="ProtNLM"/>
    </source>
</evidence>
<proteinExistence type="predicted"/>